<dbReference type="EMBL" id="JAAVXB010000007">
    <property type="protein sequence ID" value="NKF23305.1"/>
    <property type="molecule type" value="Genomic_DNA"/>
</dbReference>
<feature type="transmembrane region" description="Helical" evidence="4">
    <location>
        <begin position="201"/>
        <end position="220"/>
    </location>
</feature>
<organism evidence="5 6">
    <name type="scientific">Solimonas marina</name>
    <dbReference type="NCBI Taxonomy" id="2714601"/>
    <lineage>
        <taxon>Bacteria</taxon>
        <taxon>Pseudomonadati</taxon>
        <taxon>Pseudomonadota</taxon>
        <taxon>Gammaproteobacteria</taxon>
        <taxon>Nevskiales</taxon>
        <taxon>Nevskiaceae</taxon>
        <taxon>Solimonas</taxon>
    </lineage>
</organism>
<feature type="transmembrane region" description="Helical" evidence="4">
    <location>
        <begin position="356"/>
        <end position="381"/>
    </location>
</feature>
<dbReference type="InterPro" id="IPR048254">
    <property type="entry name" value="CDP_ALCOHOL_P_TRANSF_CS"/>
</dbReference>
<dbReference type="InterPro" id="IPR043130">
    <property type="entry name" value="CDP-OH_PTrfase_TM_dom"/>
</dbReference>
<dbReference type="AlphaFoldDB" id="A0A969WBY8"/>
<evidence type="ECO:0000313" key="5">
    <source>
        <dbReference type="EMBL" id="NKF23305.1"/>
    </source>
</evidence>
<dbReference type="Pfam" id="PF01066">
    <property type="entry name" value="CDP-OH_P_transf"/>
    <property type="match status" value="1"/>
</dbReference>
<dbReference type="Gene3D" id="1.20.120.1760">
    <property type="match status" value="1"/>
</dbReference>
<keyword evidence="1 2" id="KW-0808">Transferase</keyword>
<gene>
    <name evidence="5" type="ORF">G7Y82_13370</name>
</gene>
<dbReference type="GO" id="GO:0008654">
    <property type="term" value="P:phospholipid biosynthetic process"/>
    <property type="evidence" value="ECO:0007669"/>
    <property type="project" value="InterPro"/>
</dbReference>
<feature type="region of interest" description="Disordered" evidence="3">
    <location>
        <begin position="1"/>
        <end position="21"/>
    </location>
</feature>
<feature type="compositionally biased region" description="Polar residues" evidence="3">
    <location>
        <begin position="11"/>
        <end position="20"/>
    </location>
</feature>
<dbReference type="PROSITE" id="PS00379">
    <property type="entry name" value="CDP_ALCOHOL_P_TRANSF"/>
    <property type="match status" value="1"/>
</dbReference>
<dbReference type="Proteomes" id="UP000653472">
    <property type="component" value="Unassembled WGS sequence"/>
</dbReference>
<name>A0A969WBY8_9GAMM</name>
<accession>A0A969WBY8</accession>
<feature type="transmembrane region" description="Helical" evidence="4">
    <location>
        <begin position="272"/>
        <end position="292"/>
    </location>
</feature>
<proteinExistence type="inferred from homology"/>
<comment type="similarity">
    <text evidence="2">Belongs to the CDP-alcohol phosphatidyltransferase class-I family.</text>
</comment>
<dbReference type="InterPro" id="IPR000462">
    <property type="entry name" value="CDP-OH_P_trans"/>
</dbReference>
<evidence type="ECO:0000256" key="3">
    <source>
        <dbReference type="SAM" id="MobiDB-lite"/>
    </source>
</evidence>
<evidence type="ECO:0000256" key="1">
    <source>
        <dbReference type="ARBA" id="ARBA00022679"/>
    </source>
</evidence>
<keyword evidence="4" id="KW-0812">Transmembrane</keyword>
<comment type="caution">
    <text evidence="5">The sequence shown here is derived from an EMBL/GenBank/DDBJ whole genome shotgun (WGS) entry which is preliminary data.</text>
</comment>
<dbReference type="GO" id="GO:0016780">
    <property type="term" value="F:phosphotransferase activity, for other substituted phosphate groups"/>
    <property type="evidence" value="ECO:0007669"/>
    <property type="project" value="InterPro"/>
</dbReference>
<evidence type="ECO:0000256" key="2">
    <source>
        <dbReference type="RuleBase" id="RU003750"/>
    </source>
</evidence>
<reference evidence="5" key="1">
    <citation type="submission" date="2020-03" db="EMBL/GenBank/DDBJ databases">
        <title>Solimonas marina sp. nov., isolated from deep seawater of the Pacific Ocean.</title>
        <authorList>
            <person name="Liu X."/>
            <person name="Lai Q."/>
            <person name="Sun F."/>
            <person name="Gai Y."/>
            <person name="Li G."/>
            <person name="Shao Z."/>
        </authorList>
    </citation>
    <scope>NUCLEOTIDE SEQUENCE</scope>
    <source>
        <strain evidence="5">C16B3</strain>
    </source>
</reference>
<evidence type="ECO:0000313" key="6">
    <source>
        <dbReference type="Proteomes" id="UP000653472"/>
    </source>
</evidence>
<dbReference type="GO" id="GO:0016020">
    <property type="term" value="C:membrane"/>
    <property type="evidence" value="ECO:0007669"/>
    <property type="project" value="InterPro"/>
</dbReference>
<protein>
    <submittedName>
        <fullName evidence="5">CDP-alcohol phosphatidyltransferase family protein</fullName>
    </submittedName>
</protein>
<keyword evidence="4" id="KW-1133">Transmembrane helix</keyword>
<keyword evidence="6" id="KW-1185">Reference proteome</keyword>
<keyword evidence="4" id="KW-0472">Membrane</keyword>
<sequence length="394" mass="43048">MTYVRPATDSPPGQNATSNKPHAVLVGHSHLKIWGLTGEERLRRQLRALGIAQVSDDVATAGAQAAPVLLLHGEWVFDETLVQAMAKTEVGTLLVDEAANRIVAALVAPAQAAAVAALLGQMPEALPDACVAKSPSGVAGTYNHRLRKREIPYLGRLEATQIAEMERRTFGASYKGVTDLVTKYVWPWPARHVTALCARRGVAPNHVTFLGLIFTIIAFYQFKAGHYGFGLVAAWLMTFLDTVDGKLARVTLQSSTFGDIFDHGIDLIHPPFWWWAWFTGLGAVGLAGLPHLDWALWVILVGYVAQRIEEGIFKPLCGVGMHVWRPFDSFMRLITARRNPNLLILTLSALVGRPDIGFAIVAVWVLICFVIHAVVIVQGLLAKRHGPLKSWLAG</sequence>
<evidence type="ECO:0000256" key="4">
    <source>
        <dbReference type="SAM" id="Phobius"/>
    </source>
</evidence>